<dbReference type="EMBL" id="FJUX01000012">
    <property type="protein sequence ID" value="CZS92482.1"/>
    <property type="molecule type" value="Genomic_DNA"/>
</dbReference>
<organism evidence="1 2">
    <name type="scientific">Rhynchosporium agropyri</name>
    <dbReference type="NCBI Taxonomy" id="914238"/>
    <lineage>
        <taxon>Eukaryota</taxon>
        <taxon>Fungi</taxon>
        <taxon>Dikarya</taxon>
        <taxon>Ascomycota</taxon>
        <taxon>Pezizomycotina</taxon>
        <taxon>Leotiomycetes</taxon>
        <taxon>Helotiales</taxon>
        <taxon>Ploettnerulaceae</taxon>
        <taxon>Rhynchosporium</taxon>
    </lineage>
</organism>
<evidence type="ECO:0000313" key="2">
    <source>
        <dbReference type="Proteomes" id="UP000178912"/>
    </source>
</evidence>
<dbReference type="OrthoDB" id="3559448at2759"/>
<name>A0A1E1K3B0_9HELO</name>
<reference evidence="2" key="1">
    <citation type="submission" date="2016-03" db="EMBL/GenBank/DDBJ databases">
        <authorList>
            <person name="Guldener U."/>
        </authorList>
    </citation>
    <scope>NUCLEOTIDE SEQUENCE [LARGE SCALE GENOMIC DNA]</scope>
    <source>
        <strain evidence="2">04CH-RAC-A.6.1</strain>
    </source>
</reference>
<evidence type="ECO:0000313" key="1">
    <source>
        <dbReference type="EMBL" id="CZS92482.1"/>
    </source>
</evidence>
<keyword evidence="2" id="KW-1185">Reference proteome</keyword>
<dbReference type="Proteomes" id="UP000178912">
    <property type="component" value="Unassembled WGS sequence"/>
</dbReference>
<protein>
    <submittedName>
        <fullName evidence="1">Uncharacterized protein</fullName>
    </submittedName>
</protein>
<dbReference type="AlphaFoldDB" id="A0A1E1K3B0"/>
<proteinExistence type="predicted"/>
<gene>
    <name evidence="1" type="ORF">RAG0_03070</name>
</gene>
<sequence>MAFSELRTQLLANVRCLYGSGAEVLTLCVDDNSCGQHQAIIVSFDSLSSTWTKYLHSGIHLSAEDTIYSLLIESGREITSFLASSGHTVPFQGVGKQTVSLPCGQPYRSCTPAASTLPESFCDDLLHFERSAEVTASAPLADQNSVNEADADDKNAMLLAAETIHVPEESSLVSQAPETGSFPNIAIDETRPDHFSFHDCPVEKYPAESPDEPLKEEVLPEPIEDLTWGFSSTSKRRRRKAYFLSKSILLL</sequence>
<accession>A0A1E1K3B0</accession>